<organism evidence="5 6">
    <name type="scientific">Sphingomonas gellani</name>
    <dbReference type="NCBI Taxonomy" id="1166340"/>
    <lineage>
        <taxon>Bacteria</taxon>
        <taxon>Pseudomonadati</taxon>
        <taxon>Pseudomonadota</taxon>
        <taxon>Alphaproteobacteria</taxon>
        <taxon>Sphingomonadales</taxon>
        <taxon>Sphingomonadaceae</taxon>
        <taxon>Sphingomonas</taxon>
    </lineage>
</organism>
<keyword evidence="1" id="KW-0805">Transcription regulation</keyword>
<name>A0A1H8F6P1_9SPHN</name>
<dbReference type="RefSeq" id="WP_093665961.1">
    <property type="nucleotide sequence ID" value="NZ_FOCF01000005.1"/>
</dbReference>
<keyword evidence="6" id="KW-1185">Reference proteome</keyword>
<gene>
    <name evidence="5" type="ORF">SAMN05192583_2438</name>
</gene>
<evidence type="ECO:0000256" key="1">
    <source>
        <dbReference type="ARBA" id="ARBA00023015"/>
    </source>
</evidence>
<dbReference type="STRING" id="1166340.SAMN05192583_2438"/>
<evidence type="ECO:0000259" key="4">
    <source>
        <dbReference type="Pfam" id="PF00717"/>
    </source>
</evidence>
<dbReference type="GO" id="GO:0003677">
    <property type="term" value="F:DNA binding"/>
    <property type="evidence" value="ECO:0007669"/>
    <property type="project" value="UniProtKB-KW"/>
</dbReference>
<protein>
    <submittedName>
        <fullName evidence="5">Peptidase S24-like</fullName>
    </submittedName>
</protein>
<dbReference type="OrthoDB" id="528805at2"/>
<accession>A0A1H8F6P1</accession>
<evidence type="ECO:0000313" key="5">
    <source>
        <dbReference type="EMBL" id="SEN27389.1"/>
    </source>
</evidence>
<dbReference type="AlphaFoldDB" id="A0A1H8F6P1"/>
<dbReference type="InterPro" id="IPR039418">
    <property type="entry name" value="LexA-like"/>
</dbReference>
<reference evidence="6" key="1">
    <citation type="submission" date="2016-10" db="EMBL/GenBank/DDBJ databases">
        <authorList>
            <person name="Varghese N."/>
            <person name="Submissions S."/>
        </authorList>
    </citation>
    <scope>NUCLEOTIDE SEQUENCE [LARGE SCALE GENOMIC DNA]</scope>
    <source>
        <strain evidence="6">S6-262</strain>
    </source>
</reference>
<dbReference type="PANTHER" id="PTHR40661">
    <property type="match status" value="1"/>
</dbReference>
<dbReference type="PANTHER" id="PTHR40661:SF3">
    <property type="entry name" value="FELS-1 PROPHAGE TRANSCRIPTIONAL REGULATOR"/>
    <property type="match status" value="1"/>
</dbReference>
<evidence type="ECO:0000256" key="3">
    <source>
        <dbReference type="ARBA" id="ARBA00023163"/>
    </source>
</evidence>
<dbReference type="Pfam" id="PF00717">
    <property type="entry name" value="Peptidase_S24"/>
    <property type="match status" value="1"/>
</dbReference>
<evidence type="ECO:0000256" key="2">
    <source>
        <dbReference type="ARBA" id="ARBA00023125"/>
    </source>
</evidence>
<keyword evidence="3" id="KW-0804">Transcription</keyword>
<keyword evidence="2" id="KW-0238">DNA-binding</keyword>
<dbReference type="InterPro" id="IPR036286">
    <property type="entry name" value="LexA/Signal_pep-like_sf"/>
</dbReference>
<proteinExistence type="predicted"/>
<dbReference type="Gene3D" id="2.10.109.10">
    <property type="entry name" value="Umud Fragment, subunit A"/>
    <property type="match status" value="1"/>
</dbReference>
<dbReference type="InterPro" id="IPR015927">
    <property type="entry name" value="Peptidase_S24_S26A/B/C"/>
</dbReference>
<dbReference type="Proteomes" id="UP000199206">
    <property type="component" value="Unassembled WGS sequence"/>
</dbReference>
<dbReference type="EMBL" id="FOCF01000005">
    <property type="protein sequence ID" value="SEN27389.1"/>
    <property type="molecule type" value="Genomic_DNA"/>
</dbReference>
<evidence type="ECO:0000313" key="6">
    <source>
        <dbReference type="Proteomes" id="UP000199206"/>
    </source>
</evidence>
<dbReference type="SUPFAM" id="SSF51306">
    <property type="entry name" value="LexA/Signal peptidase"/>
    <property type="match status" value="1"/>
</dbReference>
<feature type="domain" description="Peptidase S24/S26A/S26B/S26C" evidence="4">
    <location>
        <begin position="94"/>
        <end position="209"/>
    </location>
</feature>
<sequence length="216" mass="22545">MPIHIDRSATRGTVADPRDALVAAATRRGESLTALSTMLGRNAAYLQQYVRRGTPRVLDARDRRLLAQHLGLDEVALGGTVRDAALRLPVLDIAASAGPGSLVDEEVAVGAGTLDAALARSLGLRPGQGSVIGVRGDSMEPGIMAGDQLVVNAGDRRPDAAGGVYIIRVDGVVMVKRVSGRGGALVAVSDNPAADPVPDLPIEVIGRVVWQMRRPR</sequence>
<dbReference type="CDD" id="cd06529">
    <property type="entry name" value="S24_LexA-like"/>
    <property type="match status" value="1"/>
</dbReference>